<dbReference type="InterPro" id="IPR011004">
    <property type="entry name" value="Trimer_LpxA-like_sf"/>
</dbReference>
<keyword evidence="1" id="KW-1133">Transmembrane helix</keyword>
<evidence type="ECO:0000313" key="3">
    <source>
        <dbReference type="Proteomes" id="UP000231407"/>
    </source>
</evidence>
<sequence length="92" mass="9461">MSVGVRDGVIVGIGVSVSQGVAVGSGVSVGPTVSVGKDAGANIIVGSAQNSSLPNFCLFFHCINAIIFINMINIIPPIKNLFLIITAFQSMR</sequence>
<feature type="transmembrane region" description="Helical" evidence="1">
    <location>
        <begin position="58"/>
        <end position="88"/>
    </location>
</feature>
<dbReference type="AlphaFoldDB" id="A0A2M7ARI3"/>
<dbReference type="Proteomes" id="UP000231407">
    <property type="component" value="Unassembled WGS sequence"/>
</dbReference>
<proteinExistence type="predicted"/>
<dbReference type="SUPFAM" id="SSF51161">
    <property type="entry name" value="Trimeric LpxA-like enzymes"/>
    <property type="match status" value="1"/>
</dbReference>
<organism evidence="2 3">
    <name type="scientific">Candidatus Shapirobacteria bacterium CG06_land_8_20_14_3_00_40_12</name>
    <dbReference type="NCBI Taxonomy" id="1974881"/>
    <lineage>
        <taxon>Bacteria</taxon>
        <taxon>Candidatus Shapironibacteriota</taxon>
    </lineage>
</organism>
<accession>A0A2M7ARI3</accession>
<evidence type="ECO:0000256" key="1">
    <source>
        <dbReference type="SAM" id="Phobius"/>
    </source>
</evidence>
<keyword evidence="1" id="KW-0472">Membrane</keyword>
<name>A0A2M7ARI3_9BACT</name>
<evidence type="ECO:0000313" key="2">
    <source>
        <dbReference type="EMBL" id="PIU73238.1"/>
    </source>
</evidence>
<keyword evidence="1" id="KW-0812">Transmembrane</keyword>
<dbReference type="EMBL" id="PEWA01000046">
    <property type="protein sequence ID" value="PIU73238.1"/>
    <property type="molecule type" value="Genomic_DNA"/>
</dbReference>
<protein>
    <submittedName>
        <fullName evidence="2">Uncharacterized protein</fullName>
    </submittedName>
</protein>
<gene>
    <name evidence="2" type="ORF">COS78_03360</name>
</gene>
<comment type="caution">
    <text evidence="2">The sequence shown here is derived from an EMBL/GenBank/DDBJ whole genome shotgun (WGS) entry which is preliminary data.</text>
</comment>
<reference evidence="3" key="1">
    <citation type="submission" date="2017-09" db="EMBL/GenBank/DDBJ databases">
        <title>Depth-based differentiation of microbial function through sediment-hosted aquifers and enrichment of novel symbionts in the deep terrestrial subsurface.</title>
        <authorList>
            <person name="Probst A.J."/>
            <person name="Ladd B."/>
            <person name="Jarett J.K."/>
            <person name="Geller-Mcgrath D.E."/>
            <person name="Sieber C.M.K."/>
            <person name="Emerson J.B."/>
            <person name="Anantharaman K."/>
            <person name="Thomas B.C."/>
            <person name="Malmstrom R."/>
            <person name="Stieglmeier M."/>
            <person name="Klingl A."/>
            <person name="Woyke T."/>
            <person name="Ryan C.M."/>
            <person name="Banfield J.F."/>
        </authorList>
    </citation>
    <scope>NUCLEOTIDE SEQUENCE [LARGE SCALE GENOMIC DNA]</scope>
</reference>